<dbReference type="Proteomes" id="UP000284662">
    <property type="component" value="Unassembled WGS sequence"/>
</dbReference>
<evidence type="ECO:0000313" key="3">
    <source>
        <dbReference type="Proteomes" id="UP000284662"/>
    </source>
</evidence>
<keyword evidence="1" id="KW-0472">Membrane</keyword>
<accession>A0A411ZHD5</accession>
<feature type="transmembrane region" description="Helical" evidence="1">
    <location>
        <begin position="7"/>
        <end position="26"/>
    </location>
</feature>
<protein>
    <submittedName>
        <fullName evidence="2">Uncharacterized protein</fullName>
    </submittedName>
</protein>
<organism evidence="2 3">
    <name type="scientific">Megamonas rupellensis</name>
    <dbReference type="NCBI Taxonomy" id="491921"/>
    <lineage>
        <taxon>Bacteria</taxon>
        <taxon>Bacillati</taxon>
        <taxon>Bacillota</taxon>
        <taxon>Negativicutes</taxon>
        <taxon>Selenomonadales</taxon>
        <taxon>Selenomonadaceae</taxon>
        <taxon>Megamonas</taxon>
    </lineage>
</organism>
<keyword evidence="1" id="KW-0812">Transmembrane</keyword>
<comment type="caution">
    <text evidence="2">The sequence shown here is derived from an EMBL/GenBank/DDBJ whole genome shotgun (WGS) entry which is preliminary data.</text>
</comment>
<reference evidence="2 3" key="1">
    <citation type="submission" date="2018-08" db="EMBL/GenBank/DDBJ databases">
        <title>A genome reference for cultivated species of the human gut microbiota.</title>
        <authorList>
            <person name="Zou Y."/>
            <person name="Xue W."/>
            <person name="Luo G."/>
        </authorList>
    </citation>
    <scope>NUCLEOTIDE SEQUENCE [LARGE SCALE GENOMIC DNA]</scope>
    <source>
        <strain evidence="2 3">AF29-2</strain>
    </source>
</reference>
<name>A0A411ZHD5_9FIRM</name>
<evidence type="ECO:0000256" key="1">
    <source>
        <dbReference type="SAM" id="Phobius"/>
    </source>
</evidence>
<dbReference type="AlphaFoldDB" id="A0A411ZHD5"/>
<evidence type="ECO:0000313" key="2">
    <source>
        <dbReference type="EMBL" id="RGQ02202.1"/>
    </source>
</evidence>
<dbReference type="EMBL" id="QRST01000048">
    <property type="protein sequence ID" value="RGQ02202.1"/>
    <property type="molecule type" value="Genomic_DNA"/>
</dbReference>
<gene>
    <name evidence="2" type="ORF">DWZ11_11680</name>
</gene>
<sequence length="164" mass="18795">MDILKDNIGIIGVFFVVIIGVGIFFLSKPAKPVEAQSNKMIGETNIGTVYIDTDTIETVKKDGHFYLIVSAEEHYKESDFLTELRKGEDLKDTISSLTLYMFTNDGRYYCMPQRYLIDSQGKVCGDLGSSMQLQMIDDEIIFKIYTNALKTLEDKNRFRKMMEK</sequence>
<keyword evidence="1" id="KW-1133">Transmembrane helix</keyword>
<proteinExistence type="predicted"/>